<dbReference type="AlphaFoldDB" id="A0ABC8Y4Z8"/>
<reference evidence="1 2" key="2">
    <citation type="submission" date="2024-10" db="EMBL/GenBank/DDBJ databases">
        <authorList>
            <person name="Ryan C."/>
        </authorList>
    </citation>
    <scope>NUCLEOTIDE SEQUENCE [LARGE SCALE GENOMIC DNA]</scope>
</reference>
<protein>
    <submittedName>
        <fullName evidence="1">Uncharacterized protein</fullName>
    </submittedName>
</protein>
<name>A0ABC8Y4Z8_9POAL</name>
<evidence type="ECO:0000313" key="1">
    <source>
        <dbReference type="EMBL" id="CAL4935223.1"/>
    </source>
</evidence>
<gene>
    <name evidence="1" type="ORF">URODEC1_LOCUS29148</name>
</gene>
<keyword evidence="2" id="KW-1185">Reference proteome</keyword>
<dbReference type="PANTHER" id="PTHR34303:SF6">
    <property type="entry name" value="OS01G0890400 PROTEIN"/>
    <property type="match status" value="1"/>
</dbReference>
<dbReference type="PANTHER" id="PTHR34303">
    <property type="entry name" value="OS01G0890400 PROTEIN-RELATED"/>
    <property type="match status" value="1"/>
</dbReference>
<accession>A0ABC8Y4Z8</accession>
<dbReference type="EMBL" id="OZ075125">
    <property type="protein sequence ID" value="CAL4935223.1"/>
    <property type="molecule type" value="Genomic_DNA"/>
</dbReference>
<proteinExistence type="predicted"/>
<organism evidence="1 2">
    <name type="scientific">Urochloa decumbens</name>
    <dbReference type="NCBI Taxonomy" id="240449"/>
    <lineage>
        <taxon>Eukaryota</taxon>
        <taxon>Viridiplantae</taxon>
        <taxon>Streptophyta</taxon>
        <taxon>Embryophyta</taxon>
        <taxon>Tracheophyta</taxon>
        <taxon>Spermatophyta</taxon>
        <taxon>Magnoliopsida</taxon>
        <taxon>Liliopsida</taxon>
        <taxon>Poales</taxon>
        <taxon>Poaceae</taxon>
        <taxon>PACMAD clade</taxon>
        <taxon>Panicoideae</taxon>
        <taxon>Panicodae</taxon>
        <taxon>Paniceae</taxon>
        <taxon>Melinidinae</taxon>
        <taxon>Urochloa</taxon>
    </lineage>
</organism>
<dbReference type="Proteomes" id="UP001497457">
    <property type="component" value="Chromosome 15b"/>
</dbReference>
<sequence>MMPSNAQQPASPPDVVDIPGRPYYVDSFVQGNRPVPATASRAVTPERERRAARQDDTAVVYMPAPAPEMQYFARCLAHAFITPSDAPCKANPAPFIRAAIAAALPALRYELLLGGHGADRMLRFRTPEDREAAMARQPFEVHGGGAGASVKLVREGETSNRRQCRLETFAHVALRDYPRELRSVEGIRSRCSSFGHLFEVDPACFAAPDLSPVRAVVRTEHAQEIPRQVRIRWPGRFRHVVPVQILRVWDASESTDANGEYVPIYGPAAVVPL</sequence>
<reference evidence="2" key="1">
    <citation type="submission" date="2024-06" db="EMBL/GenBank/DDBJ databases">
        <authorList>
            <person name="Ryan C."/>
        </authorList>
    </citation>
    <scope>NUCLEOTIDE SEQUENCE [LARGE SCALE GENOMIC DNA]</scope>
</reference>
<evidence type="ECO:0000313" key="2">
    <source>
        <dbReference type="Proteomes" id="UP001497457"/>
    </source>
</evidence>